<accession>A0ABM0K9I5</accession>
<feature type="transmembrane region" description="Helical" evidence="9">
    <location>
        <begin position="279"/>
        <end position="302"/>
    </location>
</feature>
<dbReference type="InterPro" id="IPR001104">
    <property type="entry name" value="3-oxo-5_a-steroid_4-DH_C"/>
</dbReference>
<comment type="catalytic activity">
    <reaction evidence="8 9">
        <text>a di-trans,poly-cis-dolichal + NADP(+) = a di-trans,poly-cis-polyprenal + NADPH + H(+)</text>
        <dbReference type="Rhea" id="RHEA:80727"/>
        <dbReference type="Rhea" id="RHEA-COMP:19536"/>
        <dbReference type="Rhea" id="RHEA-COMP:19537"/>
        <dbReference type="ChEBI" id="CHEBI:15378"/>
        <dbReference type="ChEBI" id="CHEBI:57783"/>
        <dbReference type="ChEBI" id="CHEBI:58349"/>
        <dbReference type="ChEBI" id="CHEBI:231623"/>
        <dbReference type="ChEBI" id="CHEBI:231637"/>
        <dbReference type="EC" id="1.3.1.94"/>
    </reaction>
    <physiologicalReaction direction="right-to-left" evidence="8 9">
        <dbReference type="Rhea" id="RHEA:80729"/>
    </physiologicalReaction>
</comment>
<evidence type="ECO:0000259" key="10">
    <source>
        <dbReference type="Pfam" id="PF02544"/>
    </source>
</evidence>
<dbReference type="GeneID" id="101847236"/>
<feature type="transmembrane region" description="Helical" evidence="9">
    <location>
        <begin position="20"/>
        <end position="42"/>
    </location>
</feature>
<dbReference type="Proteomes" id="UP000694888">
    <property type="component" value="Unplaced"/>
</dbReference>
<evidence type="ECO:0000256" key="1">
    <source>
        <dbReference type="ARBA" id="ARBA00004127"/>
    </source>
</evidence>
<keyword evidence="9" id="KW-0256">Endoplasmic reticulum</keyword>
<keyword evidence="5 9" id="KW-0472">Membrane</keyword>
<evidence type="ECO:0000256" key="6">
    <source>
        <dbReference type="ARBA" id="ARBA00046320"/>
    </source>
</evidence>
<evidence type="ECO:0000256" key="9">
    <source>
        <dbReference type="RuleBase" id="RU367081"/>
    </source>
</evidence>
<evidence type="ECO:0000256" key="7">
    <source>
        <dbReference type="ARBA" id="ARBA00047186"/>
    </source>
</evidence>
<dbReference type="Pfam" id="PF02544">
    <property type="entry name" value="Steroid_dh"/>
    <property type="match status" value="1"/>
</dbReference>
<dbReference type="EC" id="1.3.1.94" evidence="2 9"/>
<evidence type="ECO:0000256" key="2">
    <source>
        <dbReference type="ARBA" id="ARBA00012522"/>
    </source>
</evidence>
<dbReference type="PANTHER" id="PTHR14624:SF0">
    <property type="entry name" value="POLYPRENOL REDUCTASE"/>
    <property type="match status" value="1"/>
</dbReference>
<evidence type="ECO:0000313" key="12">
    <source>
        <dbReference type="RefSeq" id="XP_005112121.1"/>
    </source>
</evidence>
<reference evidence="12" key="1">
    <citation type="submission" date="2025-08" db="UniProtKB">
        <authorList>
            <consortium name="RefSeq"/>
        </authorList>
    </citation>
    <scope>IDENTIFICATION</scope>
</reference>
<evidence type="ECO:0000313" key="11">
    <source>
        <dbReference type="Proteomes" id="UP000694888"/>
    </source>
</evidence>
<sequence length="321" mass="36776">MNGCIVINSFFHFNLLSCLWILSALAILAFHVLISCEFSVAVKLKGLYHYGKLKMTSCGSVKTSPPEFPLPHFLCSIPKRWFTHFYAVGLCAHSFVFIFVVSGALGLFFETGLNDLIRWISWPCGESGMECSPYPFLFVYFMEWMQISKRLFECVKVSHFSPGTMSFVHYFYGVFFYSSFGIGLLSSVKMNLGDFPGTIPREELPYICAGVCVFFVAWYYQHQSMLTLASLRSGVKEKASTSHYIPRGHLFGFVSCPHYFCEMVIYASFCLVFQGRNSFLLAVTLFVWVTQIVSGLLTHRWYLQTFPSYPRERRAVIPYLL</sequence>
<keyword evidence="9" id="KW-0521">NADP</keyword>
<feature type="transmembrane region" description="Helical" evidence="9">
    <location>
        <begin position="250"/>
        <end position="272"/>
    </location>
</feature>
<proteinExistence type="inferred from homology"/>
<keyword evidence="11" id="KW-1185">Reference proteome</keyword>
<dbReference type="RefSeq" id="XP_005112121.1">
    <property type="nucleotide sequence ID" value="XM_005112064.3"/>
</dbReference>
<feature type="transmembrane region" description="Helical" evidence="9">
    <location>
        <begin position="170"/>
        <end position="192"/>
    </location>
</feature>
<dbReference type="InterPro" id="IPR039698">
    <property type="entry name" value="Dfg10/SRD5A3"/>
</dbReference>
<dbReference type="PROSITE" id="PS50244">
    <property type="entry name" value="S5A_REDUCTASE"/>
    <property type="match status" value="1"/>
</dbReference>
<comment type="function">
    <text evidence="9">Plays a key role in early steps of protein N-linked glycosylation by being involved in the conversion of polyprenol into dolichol. Acts as a polyprenal reductase that mediates the reduction of polyprenal into dolichal in a NADP-dependent mechanism. Dolichols are required for the synthesis of dolichol-linked monosaccharides and the oligosaccharide precursor used for N-glycosylation.</text>
</comment>
<feature type="transmembrane region" description="Helical" evidence="9">
    <location>
        <begin position="204"/>
        <end position="221"/>
    </location>
</feature>
<keyword evidence="9" id="KW-0560">Oxidoreductase</keyword>
<keyword evidence="3 9" id="KW-0812">Transmembrane</keyword>
<name>A0ABM0K9I5_APLCA</name>
<keyword evidence="4 9" id="KW-1133">Transmembrane helix</keyword>
<dbReference type="PANTHER" id="PTHR14624">
    <property type="entry name" value="DFG10 PROTEIN"/>
    <property type="match status" value="1"/>
</dbReference>
<comment type="similarity">
    <text evidence="6 9">Belongs to the steroid 5-alpha reductase family. Polyprenal reductase subfamily.</text>
</comment>
<feature type="domain" description="3-oxo-5-alpha-steroid 4-dehydrogenase C-terminal" evidence="10">
    <location>
        <begin position="207"/>
        <end position="321"/>
    </location>
</feature>
<protein>
    <recommendedName>
        <fullName evidence="7 9">Polyprenal reductase</fullName>
        <ecNumber evidence="2 9">1.3.1.94</ecNumber>
    </recommendedName>
</protein>
<gene>
    <name evidence="12" type="primary">LOC101847236</name>
</gene>
<evidence type="ECO:0000256" key="5">
    <source>
        <dbReference type="ARBA" id="ARBA00023136"/>
    </source>
</evidence>
<comment type="subcellular location">
    <subcellularLocation>
        <location evidence="1">Endomembrane system</location>
        <topology evidence="1">Multi-pass membrane protein</topology>
    </subcellularLocation>
    <subcellularLocation>
        <location evidence="9">Endoplasmic reticulum membrane</location>
    </subcellularLocation>
</comment>
<comment type="pathway">
    <text evidence="9">Protein modification; protein glycosylation.</text>
</comment>
<evidence type="ECO:0000256" key="4">
    <source>
        <dbReference type="ARBA" id="ARBA00022989"/>
    </source>
</evidence>
<organism evidence="11 12">
    <name type="scientific">Aplysia californica</name>
    <name type="common">California sea hare</name>
    <dbReference type="NCBI Taxonomy" id="6500"/>
    <lineage>
        <taxon>Eukaryota</taxon>
        <taxon>Metazoa</taxon>
        <taxon>Spiralia</taxon>
        <taxon>Lophotrochozoa</taxon>
        <taxon>Mollusca</taxon>
        <taxon>Gastropoda</taxon>
        <taxon>Heterobranchia</taxon>
        <taxon>Euthyneura</taxon>
        <taxon>Tectipleura</taxon>
        <taxon>Aplysiida</taxon>
        <taxon>Aplysioidea</taxon>
        <taxon>Aplysiidae</taxon>
        <taxon>Aplysia</taxon>
    </lineage>
</organism>
<evidence type="ECO:0000256" key="8">
    <source>
        <dbReference type="ARBA" id="ARBA00049427"/>
    </source>
</evidence>
<evidence type="ECO:0000256" key="3">
    <source>
        <dbReference type="ARBA" id="ARBA00022692"/>
    </source>
</evidence>
<feature type="transmembrane region" description="Helical" evidence="9">
    <location>
        <begin position="85"/>
        <end position="109"/>
    </location>
</feature>